<evidence type="ECO:0000256" key="11">
    <source>
        <dbReference type="ARBA" id="ARBA00022771"/>
    </source>
</evidence>
<evidence type="ECO:0000256" key="5">
    <source>
        <dbReference type="ARBA" id="ARBA00012483"/>
    </source>
</evidence>
<evidence type="ECO:0000256" key="18">
    <source>
        <dbReference type="ARBA" id="ARBA00063970"/>
    </source>
</evidence>
<keyword evidence="24" id="KW-1185">Reference proteome</keyword>
<feature type="domain" description="B30.2/SPRY" evidence="22">
    <location>
        <begin position="316"/>
        <end position="514"/>
    </location>
</feature>
<reference evidence="23" key="2">
    <citation type="submission" date="2025-09" db="UniProtKB">
        <authorList>
            <consortium name="Ensembl"/>
        </authorList>
    </citation>
    <scope>IDENTIFICATION</scope>
</reference>
<dbReference type="Gene3D" id="3.30.160.60">
    <property type="entry name" value="Classic Zinc Finger"/>
    <property type="match status" value="1"/>
</dbReference>
<evidence type="ECO:0000256" key="13">
    <source>
        <dbReference type="ARBA" id="ARBA00022833"/>
    </source>
</evidence>
<dbReference type="CDD" id="cd19839">
    <property type="entry name" value="Bbox1_TRIM16"/>
    <property type="match status" value="1"/>
</dbReference>
<dbReference type="GO" id="GO:0005737">
    <property type="term" value="C:cytoplasm"/>
    <property type="evidence" value="ECO:0007669"/>
    <property type="project" value="UniProtKB-SubCell"/>
</dbReference>
<dbReference type="InterPro" id="IPR003879">
    <property type="entry name" value="Butyrophylin_SPRY"/>
</dbReference>
<dbReference type="SMART" id="SM00589">
    <property type="entry name" value="PRY"/>
    <property type="match status" value="1"/>
</dbReference>
<evidence type="ECO:0000313" key="23">
    <source>
        <dbReference type="Ensembl" id="ENSRROP00000028363.1"/>
    </source>
</evidence>
<dbReference type="FunFam" id="2.60.120.920:FF:000046">
    <property type="entry name" value="tripartite motif-containing protein 16"/>
    <property type="match status" value="1"/>
</dbReference>
<keyword evidence="10" id="KW-0677">Repeat</keyword>
<dbReference type="Ensembl" id="ENSRROT00000052712.1">
    <property type="protein sequence ID" value="ENSRROP00000028363.1"/>
    <property type="gene ID" value="ENSRROG00000037972.1"/>
</dbReference>
<dbReference type="GeneTree" id="ENSGT00940000161116"/>
<dbReference type="PRINTS" id="PR01407">
    <property type="entry name" value="BUTYPHLNCDUF"/>
</dbReference>
<dbReference type="InterPro" id="IPR006574">
    <property type="entry name" value="PRY"/>
</dbReference>
<feature type="domain" description="B box-type" evidence="21">
    <location>
        <begin position="119"/>
        <end position="158"/>
    </location>
</feature>
<dbReference type="PROSITE" id="PS50188">
    <property type="entry name" value="B302_SPRY"/>
    <property type="match status" value="1"/>
</dbReference>
<evidence type="ECO:0000256" key="15">
    <source>
        <dbReference type="ARBA" id="ARBA00023054"/>
    </source>
</evidence>
<name>A0A2K6QHV6_RHIRO</name>
<dbReference type="GO" id="GO:0005634">
    <property type="term" value="C:nucleus"/>
    <property type="evidence" value="ECO:0007669"/>
    <property type="project" value="UniProtKB-SubCell"/>
</dbReference>
<dbReference type="GO" id="GO:0008270">
    <property type="term" value="F:zinc ion binding"/>
    <property type="evidence" value="ECO:0007669"/>
    <property type="project" value="UniProtKB-KW"/>
</dbReference>
<dbReference type="PROSITE" id="PS50119">
    <property type="entry name" value="ZF_BBOX"/>
    <property type="match status" value="1"/>
</dbReference>
<dbReference type="SUPFAM" id="SSF57845">
    <property type="entry name" value="B-box zinc-binding domain"/>
    <property type="match status" value="1"/>
</dbReference>
<dbReference type="Proteomes" id="UP000233200">
    <property type="component" value="Unplaced"/>
</dbReference>
<feature type="region of interest" description="Disordered" evidence="20">
    <location>
        <begin position="1"/>
        <end position="62"/>
    </location>
</feature>
<comment type="catalytic activity">
    <reaction evidence="1">
        <text>S-ubiquitinyl-[E2 ubiquitin-conjugating enzyme]-L-cysteine + [acceptor protein]-L-lysine = [E2 ubiquitin-conjugating enzyme]-L-cysteine + N(6)-ubiquitinyl-[acceptor protein]-L-lysine.</text>
        <dbReference type="EC" id="2.3.2.27"/>
    </reaction>
</comment>
<dbReference type="FunFam" id="4.10.830.40:FF:000002">
    <property type="entry name" value="probable E3 ubiquitin-protein ligase MID2"/>
    <property type="match status" value="1"/>
</dbReference>
<dbReference type="Pfam" id="PF00622">
    <property type="entry name" value="SPRY"/>
    <property type="match status" value="1"/>
</dbReference>
<gene>
    <name evidence="23" type="primary">TRIM16</name>
</gene>
<evidence type="ECO:0000256" key="2">
    <source>
        <dbReference type="ARBA" id="ARBA00004123"/>
    </source>
</evidence>
<keyword evidence="9" id="KW-0479">Metal-binding</keyword>
<organism evidence="23 24">
    <name type="scientific">Rhinopithecus roxellana</name>
    <name type="common">Golden snub-nosed monkey</name>
    <name type="synonym">Pygathrix roxellana</name>
    <dbReference type="NCBI Taxonomy" id="61622"/>
    <lineage>
        <taxon>Eukaryota</taxon>
        <taxon>Metazoa</taxon>
        <taxon>Chordata</taxon>
        <taxon>Craniata</taxon>
        <taxon>Vertebrata</taxon>
        <taxon>Euteleostomi</taxon>
        <taxon>Mammalia</taxon>
        <taxon>Eutheria</taxon>
        <taxon>Euarchontoglires</taxon>
        <taxon>Primates</taxon>
        <taxon>Haplorrhini</taxon>
        <taxon>Catarrhini</taxon>
        <taxon>Cercopithecidae</taxon>
        <taxon>Colobinae</taxon>
        <taxon>Rhinopithecus</taxon>
    </lineage>
</organism>
<comment type="function">
    <text evidence="17">E3 ubiquitin ligase that plays an essential role in the organization of autophagic response and ubiquitination upon lysosomal and phagosomal damages. Plays a role in the stress-induced biogenesis and degradation of protein aggresomes by regulating the p62-KEAP1-NRF2 signaling and particularly by modulating the ubiquitination levels and thus stability of NRF2. Acts as a scaffold protein and facilitates autophagic degradation of protein aggregates by interacting with p62/SQSTM, ATG16L1 and LC3B/MAP1LC3B. In turn, protects the cell against oxidative stress-induced cell death as a consequence of endomembrane damage.</text>
</comment>
<dbReference type="PANTHER" id="PTHR25465">
    <property type="entry name" value="B-BOX DOMAIN CONTAINING"/>
    <property type="match status" value="1"/>
</dbReference>
<evidence type="ECO:0000256" key="8">
    <source>
        <dbReference type="ARBA" id="ARBA00022679"/>
    </source>
</evidence>
<comment type="subunit">
    <text evidence="18">Homodimerizes via its coiled-coil domain. Heterodimerizes with MID1, TRIM24 and PML. Interacts with Galectin-3/LGALS3 in a ULK1-dependent manner; this interaction mediates autophagy of damage endomembranes. Interacts with BECN1. Interacts with ATG16L1. Interacts with p62/SQSTM and LC3B/MAP1LC3B.</text>
</comment>
<dbReference type="Pfam" id="PF00643">
    <property type="entry name" value="zf-B_box"/>
    <property type="match status" value="1"/>
</dbReference>
<dbReference type="SUPFAM" id="SSF49899">
    <property type="entry name" value="Concanavalin A-like lectins/glucanases"/>
    <property type="match status" value="1"/>
</dbReference>
<dbReference type="CDD" id="cd12890">
    <property type="entry name" value="SPRY_PRY_TRIM16"/>
    <property type="match status" value="1"/>
</dbReference>
<sequence length="525" mass="59638">MAELDLMAPGPLPRATAQPPALLSLDSVSASPVEEEDMGSSEKLGGETEEQDSDSAEQGDPAGEGKEVLCDFCLDNTRRVKAVKSCLTCMVNYCEEHLQPHQVNIKLQSHLLTEPVKDHNWRYCPAHHSPLSAFCCPDQQCICQDCCQEHSGHTIVSLDAARRDKEVSVSEVKAVAEMQFGELLAAVRKAQANVMLFLEEKEQAALSQANGIKAHLEYRSAEMEKNKQELERVAAISNTVQFLEEYCKFKNTEDITFPSVYIGLKDKLSGIRKVITDSTVHLIQLLENYKKKLQEFAKEEEYDIRTQVSAVVQRKYWTSKPEPSTREQFLQYAHDITFDPDTAHRYLRLQEDNHKVTNTTPWEHSYPDLPSRFLHWRQVLSQQSLYLHRYYFEVEIFGAGTYVGLTCKGIDRKGEERNSCISGNNFSWSLQWNGKEFTAWHSDMETPLKAGPFRRLGVYVDFPGGILSFYGVEHDAMTLVHKFACKFSEPVYAAFWLSKKENAIRIVDLGEEPKKPAPSLVETIP</sequence>
<evidence type="ECO:0000256" key="9">
    <source>
        <dbReference type="ARBA" id="ARBA00022723"/>
    </source>
</evidence>
<evidence type="ECO:0000256" key="14">
    <source>
        <dbReference type="ARBA" id="ARBA00022843"/>
    </source>
</evidence>
<evidence type="ECO:0000256" key="7">
    <source>
        <dbReference type="ARBA" id="ARBA00022553"/>
    </source>
</evidence>
<dbReference type="EC" id="2.3.2.27" evidence="5"/>
<dbReference type="SMART" id="SM00336">
    <property type="entry name" value="BBOX"/>
    <property type="match status" value="2"/>
</dbReference>
<evidence type="ECO:0000256" key="10">
    <source>
        <dbReference type="ARBA" id="ARBA00022737"/>
    </source>
</evidence>
<dbReference type="Gene3D" id="4.10.830.40">
    <property type="match status" value="1"/>
</dbReference>
<keyword evidence="6" id="KW-0963">Cytoplasm</keyword>
<dbReference type="InterPro" id="IPR003877">
    <property type="entry name" value="SPRY_dom"/>
</dbReference>
<dbReference type="SMART" id="SM00449">
    <property type="entry name" value="SPRY"/>
    <property type="match status" value="1"/>
</dbReference>
<evidence type="ECO:0000256" key="4">
    <source>
        <dbReference type="ARBA" id="ARBA00008518"/>
    </source>
</evidence>
<feature type="compositionally biased region" description="Acidic residues" evidence="20">
    <location>
        <begin position="47"/>
        <end position="57"/>
    </location>
</feature>
<keyword evidence="11 19" id="KW-0863">Zinc-finger</keyword>
<dbReference type="InterPro" id="IPR051051">
    <property type="entry name" value="E3_ubiq-ligase_TRIM/RNF"/>
</dbReference>
<dbReference type="InterPro" id="IPR001870">
    <property type="entry name" value="B30.2/SPRY"/>
</dbReference>
<evidence type="ECO:0000256" key="6">
    <source>
        <dbReference type="ARBA" id="ARBA00022490"/>
    </source>
</evidence>
<dbReference type="PANTHER" id="PTHR25465:SF10">
    <property type="entry name" value="TRIPARTITE MOTIF-CONTAINING PROTEIN 16-RELATED"/>
    <property type="match status" value="1"/>
</dbReference>
<dbReference type="Pfam" id="PF25600">
    <property type="entry name" value="TRIM_CC"/>
    <property type="match status" value="1"/>
</dbReference>
<evidence type="ECO:0000256" key="20">
    <source>
        <dbReference type="SAM" id="MobiDB-lite"/>
    </source>
</evidence>
<comment type="subcellular location">
    <subcellularLocation>
        <location evidence="3">Cytoplasm</location>
    </subcellularLocation>
    <subcellularLocation>
        <location evidence="2">Nucleus</location>
    </subcellularLocation>
</comment>
<evidence type="ECO:0000256" key="19">
    <source>
        <dbReference type="PROSITE-ProRule" id="PRU00024"/>
    </source>
</evidence>
<evidence type="ECO:0000256" key="12">
    <source>
        <dbReference type="ARBA" id="ARBA00022786"/>
    </source>
</evidence>
<keyword evidence="16" id="KW-0539">Nucleus</keyword>
<dbReference type="InterPro" id="IPR013320">
    <property type="entry name" value="ConA-like_dom_sf"/>
</dbReference>
<reference evidence="23" key="1">
    <citation type="submission" date="2025-08" db="UniProtKB">
        <authorList>
            <consortium name="Ensembl"/>
        </authorList>
    </citation>
    <scope>IDENTIFICATION</scope>
</reference>
<dbReference type="InterPro" id="IPR043136">
    <property type="entry name" value="B30.2/SPRY_sf"/>
</dbReference>
<evidence type="ECO:0000256" key="16">
    <source>
        <dbReference type="ARBA" id="ARBA00023242"/>
    </source>
</evidence>
<dbReference type="GO" id="GO:0061630">
    <property type="term" value="F:ubiquitin protein ligase activity"/>
    <property type="evidence" value="ECO:0007669"/>
    <property type="project" value="UniProtKB-EC"/>
</dbReference>
<keyword evidence="8" id="KW-0808">Transferase</keyword>
<dbReference type="AlphaFoldDB" id="A0A2K6QHV6"/>
<comment type="similarity">
    <text evidence="4">Belongs to the TRIM/RBCC family.</text>
</comment>
<evidence type="ECO:0000313" key="24">
    <source>
        <dbReference type="Proteomes" id="UP000233200"/>
    </source>
</evidence>
<keyword evidence="12" id="KW-0833">Ubl conjugation pathway</keyword>
<evidence type="ECO:0000259" key="22">
    <source>
        <dbReference type="PROSITE" id="PS50188"/>
    </source>
</evidence>
<dbReference type="InterPro" id="IPR058030">
    <property type="entry name" value="TRIM8/14/16/25/29/45/65_CC"/>
</dbReference>
<keyword evidence="13" id="KW-0862">Zinc</keyword>
<evidence type="ECO:0000259" key="21">
    <source>
        <dbReference type="PROSITE" id="PS50119"/>
    </source>
</evidence>
<keyword evidence="14" id="KW-0832">Ubl conjugation</keyword>
<evidence type="ECO:0000256" key="3">
    <source>
        <dbReference type="ARBA" id="ARBA00004496"/>
    </source>
</evidence>
<keyword evidence="15" id="KW-0175">Coiled coil</keyword>
<evidence type="ECO:0000256" key="17">
    <source>
        <dbReference type="ARBA" id="ARBA00056307"/>
    </source>
</evidence>
<dbReference type="InterPro" id="IPR000315">
    <property type="entry name" value="Znf_B-box"/>
</dbReference>
<accession>A0A2K6QHV6</accession>
<protein>
    <recommendedName>
        <fullName evidence="5">RING-type E3 ubiquitin transferase</fullName>
        <ecNumber evidence="5">2.3.2.27</ecNumber>
    </recommendedName>
</protein>
<proteinExistence type="inferred from homology"/>
<evidence type="ECO:0000256" key="1">
    <source>
        <dbReference type="ARBA" id="ARBA00000900"/>
    </source>
</evidence>
<keyword evidence="7" id="KW-0597">Phosphoprotein</keyword>
<dbReference type="Gene3D" id="2.60.120.920">
    <property type="match status" value="1"/>
</dbReference>
<dbReference type="Pfam" id="PF13765">
    <property type="entry name" value="PRY"/>
    <property type="match status" value="1"/>
</dbReference>